<feature type="transmembrane region" description="Helical" evidence="1">
    <location>
        <begin position="21"/>
        <end position="43"/>
    </location>
</feature>
<keyword evidence="1" id="KW-0472">Membrane</keyword>
<evidence type="ECO:0000313" key="2">
    <source>
        <dbReference type="EMBL" id="ACL47675.1"/>
    </source>
</evidence>
<organism evidence="2">
    <name type="scientific">Cyanothece sp. (strain PCC 7425 / ATCC 29141)</name>
    <dbReference type="NCBI Taxonomy" id="395961"/>
    <lineage>
        <taxon>Bacteria</taxon>
        <taxon>Bacillati</taxon>
        <taxon>Cyanobacteriota</taxon>
        <taxon>Cyanophyceae</taxon>
        <taxon>Gomontiellales</taxon>
        <taxon>Cyanothecaceae</taxon>
        <taxon>Cyanothece</taxon>
    </lineage>
</organism>
<sequence length="101" mass="11151">MPIHNQPILPNRALGRQKKMLGFFPTYLLPGLLAGLTVMAVASELSKDKLRSAFLGSSVIAAYWLYAGRGEESAWTNFGRFLSVPVFHLPPDPNQETLPPK</sequence>
<proteinExistence type="predicted"/>
<keyword evidence="1" id="KW-0812">Transmembrane</keyword>
<dbReference type="KEGG" id="cyn:Cyan7425_5416"/>
<gene>
    <name evidence="2" type="ordered locus">Cyan7425_5416</name>
</gene>
<dbReference type="EMBL" id="CP001345">
    <property type="protein sequence ID" value="ACL47675.1"/>
    <property type="molecule type" value="Genomic_DNA"/>
</dbReference>
<protein>
    <submittedName>
        <fullName evidence="2">Uncharacterized protein</fullName>
    </submittedName>
</protein>
<dbReference type="HOGENOM" id="CLU_2286840_0_0_3"/>
<dbReference type="AlphaFoldDB" id="B8HZ27"/>
<evidence type="ECO:0000256" key="1">
    <source>
        <dbReference type="SAM" id="Phobius"/>
    </source>
</evidence>
<accession>B8HZ27</accession>
<dbReference type="OrthoDB" id="582313at2"/>
<keyword evidence="1" id="KW-1133">Transmembrane helix</keyword>
<name>B8HZ27_CYAP4</name>
<feature type="transmembrane region" description="Helical" evidence="1">
    <location>
        <begin position="49"/>
        <end position="66"/>
    </location>
</feature>
<geneLocation type="plasmid" evidence="2">
    <name>pP742501</name>
</geneLocation>
<keyword evidence="2" id="KW-0614">Plasmid</keyword>
<reference evidence="2" key="1">
    <citation type="submission" date="2009-01" db="EMBL/GenBank/DDBJ databases">
        <title>Complete sequence of plasmid1 Cyanothece sp. PCC 7425.</title>
        <authorList>
            <consortium name="US DOE Joint Genome Institute"/>
            <person name="Lucas S."/>
            <person name="Copeland A."/>
            <person name="Lapidus A."/>
            <person name="Glavina del Rio T."/>
            <person name="Dalin E."/>
            <person name="Tice H."/>
            <person name="Bruce D."/>
            <person name="Goodwin L."/>
            <person name="Pitluck S."/>
            <person name="Sims D."/>
            <person name="Meineke L."/>
            <person name="Brettin T."/>
            <person name="Detter J.C."/>
            <person name="Han C."/>
            <person name="Larimer F."/>
            <person name="Land M."/>
            <person name="Hauser L."/>
            <person name="Kyrpides N."/>
            <person name="Ovchinnikova G."/>
            <person name="Liberton M."/>
            <person name="Stoeckel J."/>
            <person name="Banerjee A."/>
            <person name="Singh A."/>
            <person name="Page L."/>
            <person name="Sato H."/>
            <person name="Zhao L."/>
            <person name="Sherman L."/>
            <person name="Pakrasi H."/>
            <person name="Richardson P."/>
        </authorList>
    </citation>
    <scope>NUCLEOTIDE SEQUENCE</scope>
    <source>
        <strain evidence="2">PCC 7425</strain>
        <plasmid evidence="2">pP742501</plasmid>
    </source>
</reference>